<evidence type="ECO:0000313" key="2">
    <source>
        <dbReference type="EMBL" id="USR93169.1"/>
    </source>
</evidence>
<dbReference type="GO" id="GO:0016740">
    <property type="term" value="F:transferase activity"/>
    <property type="evidence" value="ECO:0007669"/>
    <property type="project" value="UniProtKB-KW"/>
</dbReference>
<dbReference type="EMBL" id="CP098611">
    <property type="protein sequence ID" value="USR93169.1"/>
    <property type="molecule type" value="Genomic_DNA"/>
</dbReference>
<dbReference type="InterPro" id="IPR007345">
    <property type="entry name" value="Polysacch_pyruvyl_Trfase"/>
</dbReference>
<dbReference type="RefSeq" id="WP_252665351.1">
    <property type="nucleotide sequence ID" value="NZ_CP098611.1"/>
</dbReference>
<keyword evidence="3" id="KW-1185">Reference proteome</keyword>
<feature type="domain" description="Polysaccharide pyruvyl transferase" evidence="1">
    <location>
        <begin position="16"/>
        <end position="284"/>
    </location>
</feature>
<accession>A0ABY5AVB2</accession>
<dbReference type="InterPro" id="IPR019896">
    <property type="entry name" value="Polysacch_pyruvyl_Trfase_CsaB"/>
</dbReference>
<dbReference type="PANTHER" id="PTHR36836">
    <property type="entry name" value="COLANIC ACID BIOSYNTHESIS PROTEIN WCAK"/>
    <property type="match status" value="1"/>
</dbReference>
<evidence type="ECO:0000313" key="3">
    <source>
        <dbReference type="Proteomes" id="UP001056708"/>
    </source>
</evidence>
<dbReference type="NCBIfam" id="TIGR03609">
    <property type="entry name" value="S_layer_CsaB"/>
    <property type="match status" value="1"/>
</dbReference>
<evidence type="ECO:0000259" key="1">
    <source>
        <dbReference type="Pfam" id="PF04230"/>
    </source>
</evidence>
<gene>
    <name evidence="2" type="primary">csaB</name>
    <name evidence="2" type="ORF">NEA10_12960</name>
</gene>
<dbReference type="PANTHER" id="PTHR36836:SF1">
    <property type="entry name" value="COLANIC ACID BIOSYNTHESIS PROTEIN WCAK"/>
    <property type="match status" value="1"/>
</dbReference>
<dbReference type="Proteomes" id="UP001056708">
    <property type="component" value="Chromosome"/>
</dbReference>
<sequence length="348" mass="38195">MATERAVLCGYYGMGNMGDEALLASLLEMLPPHITPVVLSGNPQFTRDRYGVEAIPRKAAFEILPNLRSAGSFIWGGGSLMQDSSSALNPFYYGGLMGLAQQLGLRTIALAQGLGPLRRPWTQALTRRCLLGCDAVTVRDRTSASQLHNWGIPFTLAPDPVWALESRSPKGFWDLPAPRVAVVLRPHPLLTPSRLDRLIQALAALQTATDAAIVLVPFQPSQDLPLARTIYSQLSEKCYLWQSDDPRALKGLFRGVEMAICMRLHGLIAAASEGCRCWGLSYDPKVSQVLAEFDLPGWELADLPQESTTISQAWLEHYANGDPLSQTRLQATIDRARLHQEALVQALL</sequence>
<protein>
    <submittedName>
        <fullName evidence="2">Polysaccharide pyruvyl transferase CsaB</fullName>
    </submittedName>
</protein>
<reference evidence="2" key="1">
    <citation type="submission" date="2022-06" db="EMBL/GenBank/DDBJ databases">
        <title>Genome sequence of Phormidium yuhuli AB48 isolated from an industrial photobioreactor environment.</title>
        <authorList>
            <person name="Qiu Y."/>
            <person name="Noonan A.J.C."/>
            <person name="Dofher K."/>
            <person name="Koch M."/>
            <person name="Kieft B."/>
            <person name="Lin X."/>
            <person name="Ziels R.M."/>
            <person name="Hallam S.J."/>
        </authorList>
    </citation>
    <scope>NUCLEOTIDE SEQUENCE</scope>
    <source>
        <strain evidence="2">AB48</strain>
    </source>
</reference>
<organism evidence="2 3">
    <name type="scientific">Phormidium yuhuli AB48</name>
    <dbReference type="NCBI Taxonomy" id="2940671"/>
    <lineage>
        <taxon>Bacteria</taxon>
        <taxon>Bacillati</taxon>
        <taxon>Cyanobacteriota</taxon>
        <taxon>Cyanophyceae</taxon>
        <taxon>Oscillatoriophycideae</taxon>
        <taxon>Oscillatoriales</taxon>
        <taxon>Oscillatoriaceae</taxon>
        <taxon>Phormidium</taxon>
        <taxon>Phormidium yuhuli</taxon>
    </lineage>
</organism>
<proteinExistence type="predicted"/>
<name>A0ABY5AVB2_9CYAN</name>
<keyword evidence="2" id="KW-0808">Transferase</keyword>
<dbReference type="Pfam" id="PF04230">
    <property type="entry name" value="PS_pyruv_trans"/>
    <property type="match status" value="1"/>
</dbReference>